<sequence>MHPHLAKHKLRDCLEAIYDLEECHIEHPYGKYFGICNSFKNALNGCLGEEVCILNAANARAKRERVENVWKEIDEEE</sequence>
<evidence type="ECO:0000313" key="4">
    <source>
        <dbReference type="EMBL" id="ORX65576.1"/>
    </source>
</evidence>
<dbReference type="EMBL" id="MCFE01001136">
    <property type="protein sequence ID" value="ORX65576.1"/>
    <property type="molecule type" value="Genomic_DNA"/>
</dbReference>
<comment type="subcellular location">
    <subcellularLocation>
        <location evidence="3">Mitochondrion inner membrane</location>
    </subcellularLocation>
</comment>
<protein>
    <recommendedName>
        <fullName evidence="3">COX assembly mitochondrial protein</fullName>
    </recommendedName>
</protein>
<keyword evidence="3" id="KW-0999">Mitochondrion inner membrane</keyword>
<dbReference type="Pfam" id="PF08583">
    <property type="entry name" value="Cmc1"/>
    <property type="match status" value="1"/>
</dbReference>
<keyword evidence="6" id="KW-1185">Reference proteome</keyword>
<dbReference type="GO" id="GO:0005743">
    <property type="term" value="C:mitochondrial inner membrane"/>
    <property type="evidence" value="ECO:0007669"/>
    <property type="project" value="UniProtKB-SubCell"/>
</dbReference>
<evidence type="ECO:0000256" key="2">
    <source>
        <dbReference type="ARBA" id="ARBA00023157"/>
    </source>
</evidence>
<keyword evidence="3" id="KW-0143">Chaperone</keyword>
<comment type="function">
    <text evidence="3">Required for mitochondrial cytochrome c oxidase (COX) assembly and respiration.</text>
</comment>
<dbReference type="InterPro" id="IPR013892">
    <property type="entry name" value="Cyt_c_biogenesis_Cmc1-like"/>
</dbReference>
<keyword evidence="3" id="KW-0472">Membrane</keyword>
<reference evidence="4 6" key="1">
    <citation type="submission" date="2016-07" db="EMBL/GenBank/DDBJ databases">
        <title>Pervasive Adenine N6-methylation of Active Genes in Fungi.</title>
        <authorList>
            <consortium name="DOE Joint Genome Institute"/>
            <person name="Mondo S.J."/>
            <person name="Dannebaum R.O."/>
            <person name="Kuo R.C."/>
            <person name="Labutti K."/>
            <person name="Haridas S."/>
            <person name="Kuo A."/>
            <person name="Salamov A."/>
            <person name="Ahrendt S.R."/>
            <person name="Lipzen A."/>
            <person name="Sullivan W."/>
            <person name="Andreopoulos W.B."/>
            <person name="Clum A."/>
            <person name="Lindquist E."/>
            <person name="Daum C."/>
            <person name="Ramamoorthy G.K."/>
            <person name="Gryganskyi A."/>
            <person name="Culley D."/>
            <person name="Magnuson J.K."/>
            <person name="James T.Y."/>
            <person name="O'Malley M.A."/>
            <person name="Stajich J.E."/>
            <person name="Spatafora J.W."/>
            <person name="Visel A."/>
            <person name="Grigoriev I.V."/>
        </authorList>
    </citation>
    <scope>NUCLEOTIDE SEQUENCE [LARGE SCALE GENOMIC DNA]</scope>
    <source>
        <strain evidence="4 6">CBS 931.73</strain>
    </source>
</reference>
<evidence type="ECO:0000313" key="5">
    <source>
        <dbReference type="EMBL" id="ORX75439.1"/>
    </source>
</evidence>
<dbReference type="STRING" id="1314790.A0A1Y1VX63"/>
<dbReference type="Proteomes" id="UP000193498">
    <property type="component" value="Unassembled WGS sequence"/>
</dbReference>
<gene>
    <name evidence="5" type="ORF">K493DRAFT_247270</name>
    <name evidence="4" type="ORF">K493DRAFT_248568</name>
</gene>
<proteinExistence type="inferred from homology"/>
<dbReference type="InParanoid" id="A0A1Y1VX63"/>
<keyword evidence="2" id="KW-1015">Disulfide bond</keyword>
<dbReference type="OrthoDB" id="532630at2759"/>
<keyword evidence="3" id="KW-0496">Mitochondrion</keyword>
<accession>A0A1Y1VX63</accession>
<evidence type="ECO:0000256" key="1">
    <source>
        <dbReference type="ARBA" id="ARBA00007347"/>
    </source>
</evidence>
<comment type="caution">
    <text evidence="4">The sequence shown here is derived from an EMBL/GenBank/DDBJ whole genome shotgun (WGS) entry which is preliminary data.</text>
</comment>
<organism evidence="4 6">
    <name type="scientific">Basidiobolus meristosporus CBS 931.73</name>
    <dbReference type="NCBI Taxonomy" id="1314790"/>
    <lineage>
        <taxon>Eukaryota</taxon>
        <taxon>Fungi</taxon>
        <taxon>Fungi incertae sedis</taxon>
        <taxon>Zoopagomycota</taxon>
        <taxon>Entomophthoromycotina</taxon>
        <taxon>Basidiobolomycetes</taxon>
        <taxon>Basidiobolales</taxon>
        <taxon>Basidiobolaceae</taxon>
        <taxon>Basidiobolus</taxon>
    </lineage>
</organism>
<evidence type="ECO:0000256" key="3">
    <source>
        <dbReference type="RuleBase" id="RU364104"/>
    </source>
</evidence>
<comment type="similarity">
    <text evidence="1 3">Belongs to the CMC family.</text>
</comment>
<evidence type="ECO:0000313" key="6">
    <source>
        <dbReference type="Proteomes" id="UP000193498"/>
    </source>
</evidence>
<name>A0A1Y1VX63_9FUNG</name>
<dbReference type="EMBL" id="MCFE01001015">
    <property type="protein sequence ID" value="ORX75439.1"/>
    <property type="molecule type" value="Genomic_DNA"/>
</dbReference>
<dbReference type="AlphaFoldDB" id="A0A1Y1VX63"/>
<dbReference type="FunCoup" id="A0A1Y1VX63">
    <property type="interactions" value="228"/>
</dbReference>